<dbReference type="OrthoDB" id="8242076at2"/>
<organism evidence="1 2">
    <name type="scientific">Pseudomonas fildesensis</name>
    <dbReference type="NCBI Taxonomy" id="1674920"/>
    <lineage>
        <taxon>Bacteria</taxon>
        <taxon>Pseudomonadati</taxon>
        <taxon>Pseudomonadota</taxon>
        <taxon>Gammaproteobacteria</taxon>
        <taxon>Pseudomonadales</taxon>
        <taxon>Pseudomonadaceae</taxon>
        <taxon>Pseudomonas</taxon>
    </lineage>
</organism>
<dbReference type="PATRIC" id="fig|1674920.3.peg.2716"/>
<proteinExistence type="predicted"/>
<evidence type="ECO:0000313" key="1">
    <source>
        <dbReference type="EMBL" id="KMT53536.1"/>
    </source>
</evidence>
<keyword evidence="2" id="KW-1185">Reference proteome</keyword>
<gene>
    <name evidence="1" type="ORF">ACR52_21535</name>
</gene>
<dbReference type="EMBL" id="LFMW01000015">
    <property type="protein sequence ID" value="KMT53536.1"/>
    <property type="molecule type" value="Genomic_DNA"/>
</dbReference>
<dbReference type="STRING" id="1674920.ACR52_21535"/>
<sequence length="82" mass="8750">MQAITIKYLPATDTKDSRWKATAAAGSITVCYDHELTVEGNVKAAVKALVKKLGWNRADIWYVGGTANGHWVGVCASQSSPA</sequence>
<name>A0A0J8IPH8_9PSED</name>
<evidence type="ECO:0000313" key="2">
    <source>
        <dbReference type="Proteomes" id="UP000037551"/>
    </source>
</evidence>
<dbReference type="AlphaFoldDB" id="A0A0J8IPH8"/>
<comment type="caution">
    <text evidence="1">The sequence shown here is derived from an EMBL/GenBank/DDBJ whole genome shotgun (WGS) entry which is preliminary data.</text>
</comment>
<protein>
    <submittedName>
        <fullName evidence="1">Uncharacterized protein</fullName>
    </submittedName>
</protein>
<reference evidence="1 2" key="1">
    <citation type="submission" date="2015-06" db="EMBL/GenBank/DDBJ databases">
        <title>Draft genome sequence of an Antarctic Pseudomonas sp. strain KG01 with full potential for biotechnological applications.</title>
        <authorList>
            <person name="Pavlov M.S."/>
            <person name="Lira F."/>
            <person name="Martinez J.L."/>
            <person name="Marshall S.H."/>
        </authorList>
    </citation>
    <scope>NUCLEOTIDE SEQUENCE [LARGE SCALE GENOMIC DNA]</scope>
    <source>
        <strain evidence="1 2">KG01</strain>
    </source>
</reference>
<dbReference type="Proteomes" id="UP000037551">
    <property type="component" value="Unassembled WGS sequence"/>
</dbReference>
<accession>A0A0J8IPH8</accession>
<dbReference type="RefSeq" id="WP_048729224.1">
    <property type="nucleotide sequence ID" value="NZ_LFMW01000015.1"/>
</dbReference>